<evidence type="ECO:0000313" key="2">
    <source>
        <dbReference type="Proteomes" id="UP000652354"/>
    </source>
</evidence>
<protein>
    <submittedName>
        <fullName evidence="1">Uncharacterized protein</fullName>
    </submittedName>
</protein>
<keyword evidence="2" id="KW-1185">Reference proteome</keyword>
<sequence length="72" mass="8269">MSQLERPSPREEALVAILKTRSDTEGAEISPAAWSKLVAHAWDRRNHLGDRREIQREIKRVLLEDAHKVADD</sequence>
<accession>A0A919UFC2</accession>
<evidence type="ECO:0000313" key="1">
    <source>
        <dbReference type="EMBL" id="GIG53334.1"/>
    </source>
</evidence>
<organism evidence="1 2">
    <name type="scientific">Demequina activiva</name>
    <dbReference type="NCBI Taxonomy" id="1582364"/>
    <lineage>
        <taxon>Bacteria</taxon>
        <taxon>Bacillati</taxon>
        <taxon>Actinomycetota</taxon>
        <taxon>Actinomycetes</taxon>
        <taxon>Micrococcales</taxon>
        <taxon>Demequinaceae</taxon>
        <taxon>Demequina</taxon>
    </lineage>
</organism>
<reference evidence="1" key="1">
    <citation type="submission" date="2021-01" db="EMBL/GenBank/DDBJ databases">
        <title>Whole genome shotgun sequence of Demequina activiva NBRC 110675.</title>
        <authorList>
            <person name="Komaki H."/>
            <person name="Tamura T."/>
        </authorList>
    </citation>
    <scope>NUCLEOTIDE SEQUENCE</scope>
    <source>
        <strain evidence="1">NBRC 110675</strain>
    </source>
</reference>
<proteinExistence type="predicted"/>
<dbReference type="AlphaFoldDB" id="A0A919UFC2"/>
<name>A0A919UFC2_9MICO</name>
<dbReference type="EMBL" id="BONR01000001">
    <property type="protein sequence ID" value="GIG53334.1"/>
    <property type="molecule type" value="Genomic_DNA"/>
</dbReference>
<comment type="caution">
    <text evidence="1">The sequence shown here is derived from an EMBL/GenBank/DDBJ whole genome shotgun (WGS) entry which is preliminary data.</text>
</comment>
<dbReference type="Proteomes" id="UP000652354">
    <property type="component" value="Unassembled WGS sequence"/>
</dbReference>
<gene>
    <name evidence="1" type="ORF">Dac01nite_00860</name>
</gene>